<dbReference type="Proteomes" id="UP000007735">
    <property type="component" value="Chromosome"/>
</dbReference>
<dbReference type="STRING" id="1117943.SFHH103_00248"/>
<accession>G9AAX2</accession>
<organism evidence="1 2">
    <name type="scientific">Sinorhizobium fredii (strain HH103)</name>
    <dbReference type="NCBI Taxonomy" id="1117943"/>
    <lineage>
        <taxon>Bacteria</taxon>
        <taxon>Pseudomonadati</taxon>
        <taxon>Pseudomonadota</taxon>
        <taxon>Alphaproteobacteria</taxon>
        <taxon>Hyphomicrobiales</taxon>
        <taxon>Rhizobiaceae</taxon>
        <taxon>Sinorhizobium/Ensifer group</taxon>
        <taxon>Sinorhizobium</taxon>
    </lineage>
</organism>
<dbReference type="HOGENOM" id="CLU_3315904_0_0_5"/>
<gene>
    <name evidence="1" type="ordered locus">SFHH103_00248</name>
</gene>
<evidence type="ECO:0000313" key="1">
    <source>
        <dbReference type="EMBL" id="CCE94752.1"/>
    </source>
</evidence>
<dbReference type="KEGG" id="sfh:SFHH103_00248"/>
<evidence type="ECO:0000313" key="2">
    <source>
        <dbReference type="Proteomes" id="UP000007735"/>
    </source>
</evidence>
<name>G9AAX2_SINF1</name>
<reference evidence="1 2" key="1">
    <citation type="journal article" date="2012" name="J. Bacteriol.">
        <title>Genome sequence of the soybean symbiont Sinorhizobium fredii HH103.</title>
        <authorList>
            <person name="Weidner S."/>
            <person name="Becker A."/>
            <person name="Bonilla I."/>
            <person name="Jaenicke S."/>
            <person name="Lloret J."/>
            <person name="Margaret I."/>
            <person name="Puhler A."/>
            <person name="Ruiz-Sainz J.E."/>
            <person name="Schneiker-Bekel S."/>
            <person name="Szczepanowski R."/>
            <person name="Vinardell J.M."/>
            <person name="Zehner S."/>
            <person name="Gottfert M."/>
        </authorList>
    </citation>
    <scope>NUCLEOTIDE SEQUENCE [LARGE SCALE GENOMIC DNA]</scope>
    <source>
        <strain evidence="1 2">HH103</strain>
    </source>
</reference>
<sequence length="39" mass="4199">MAALLVLSTQGTPRFVSQLKGVDAAFIGIKATQRHLFLV</sequence>
<proteinExistence type="predicted"/>
<protein>
    <submittedName>
        <fullName evidence="1">Uncharacterized protein</fullName>
    </submittedName>
</protein>
<dbReference type="EMBL" id="HE616890">
    <property type="protein sequence ID" value="CCE94752.1"/>
    <property type="molecule type" value="Genomic_DNA"/>
</dbReference>
<dbReference type="PATRIC" id="fig|380.5.peg.270"/>
<dbReference type="AlphaFoldDB" id="G9AAX2"/>